<reference evidence="2" key="1">
    <citation type="submission" date="2023-11" db="EMBL/GenBank/DDBJ databases">
        <title>Genome assemblies of two species of porcelain crab, Petrolisthes cinctipes and Petrolisthes manimaculis (Anomura: Porcellanidae).</title>
        <authorList>
            <person name="Angst P."/>
        </authorList>
    </citation>
    <scope>NUCLEOTIDE SEQUENCE</scope>
    <source>
        <strain evidence="2">PB745_02</strain>
        <tissue evidence="2">Gill</tissue>
    </source>
</reference>
<accession>A0AAE1NFQ6</accession>
<comment type="caution">
    <text evidence="2">The sequence shown here is derived from an EMBL/GenBank/DDBJ whole genome shotgun (WGS) entry which is preliminary data.</text>
</comment>
<sequence>MGEELPCGEKKKRREEEEEKKKKEEEERTIFLIALYNTSSTSSSSSSSSSVDLPRVRDNPPWWVGICDGLIDASQGRWWEEGSGRERE</sequence>
<evidence type="ECO:0000256" key="1">
    <source>
        <dbReference type="SAM" id="MobiDB-lite"/>
    </source>
</evidence>
<keyword evidence="3" id="KW-1185">Reference proteome</keyword>
<dbReference type="EMBL" id="JAWZYT010005932">
    <property type="protein sequence ID" value="KAK4289224.1"/>
    <property type="molecule type" value="Genomic_DNA"/>
</dbReference>
<dbReference type="Proteomes" id="UP001292094">
    <property type="component" value="Unassembled WGS sequence"/>
</dbReference>
<feature type="region of interest" description="Disordered" evidence="1">
    <location>
        <begin position="1"/>
        <end position="26"/>
    </location>
</feature>
<dbReference type="AlphaFoldDB" id="A0AAE1NFQ6"/>
<evidence type="ECO:0000313" key="3">
    <source>
        <dbReference type="Proteomes" id="UP001292094"/>
    </source>
</evidence>
<organism evidence="2 3">
    <name type="scientific">Petrolisthes manimaculis</name>
    <dbReference type="NCBI Taxonomy" id="1843537"/>
    <lineage>
        <taxon>Eukaryota</taxon>
        <taxon>Metazoa</taxon>
        <taxon>Ecdysozoa</taxon>
        <taxon>Arthropoda</taxon>
        <taxon>Crustacea</taxon>
        <taxon>Multicrustacea</taxon>
        <taxon>Malacostraca</taxon>
        <taxon>Eumalacostraca</taxon>
        <taxon>Eucarida</taxon>
        <taxon>Decapoda</taxon>
        <taxon>Pleocyemata</taxon>
        <taxon>Anomura</taxon>
        <taxon>Galatheoidea</taxon>
        <taxon>Porcellanidae</taxon>
        <taxon>Petrolisthes</taxon>
    </lineage>
</organism>
<gene>
    <name evidence="2" type="ORF">Pmani_037797</name>
</gene>
<name>A0AAE1NFQ6_9EUCA</name>
<proteinExistence type="predicted"/>
<protein>
    <submittedName>
        <fullName evidence="2">Uncharacterized protein</fullName>
    </submittedName>
</protein>
<evidence type="ECO:0000313" key="2">
    <source>
        <dbReference type="EMBL" id="KAK4289224.1"/>
    </source>
</evidence>